<evidence type="ECO:0000313" key="1">
    <source>
        <dbReference type="EMBL" id="ETJ38987.1"/>
    </source>
</evidence>
<accession>W1Y8Z8</accession>
<dbReference type="PROSITE" id="PS00018">
    <property type="entry name" value="EF_HAND_1"/>
    <property type="match status" value="1"/>
</dbReference>
<dbReference type="AlphaFoldDB" id="W1Y8Z8"/>
<name>W1Y8Z8_9ZZZZ</name>
<dbReference type="EMBL" id="AZMM01007020">
    <property type="protein sequence ID" value="ETJ38987.1"/>
    <property type="molecule type" value="Genomic_DNA"/>
</dbReference>
<comment type="caution">
    <text evidence="1">The sequence shown here is derived from an EMBL/GenBank/DDBJ whole genome shotgun (WGS) entry which is preliminary data.</text>
</comment>
<dbReference type="InterPro" id="IPR018247">
    <property type="entry name" value="EF_Hand_1_Ca_BS"/>
</dbReference>
<reference evidence="1" key="1">
    <citation type="submission" date="2013-12" db="EMBL/GenBank/DDBJ databases">
        <title>A Varibaculum cambriense genome reconstructed from a premature infant gut community with otherwise low bacterial novelty that shifts toward anaerobic metabolism during the third week of life.</title>
        <authorList>
            <person name="Brown C.T."/>
            <person name="Sharon I."/>
            <person name="Thomas B.C."/>
            <person name="Castelle C.J."/>
            <person name="Morowitz M.J."/>
            <person name="Banfield J.F."/>
        </authorList>
    </citation>
    <scope>NUCLEOTIDE SEQUENCE</scope>
</reference>
<organism evidence="1">
    <name type="scientific">human gut metagenome</name>
    <dbReference type="NCBI Taxonomy" id="408170"/>
    <lineage>
        <taxon>unclassified sequences</taxon>
        <taxon>metagenomes</taxon>
        <taxon>organismal metagenomes</taxon>
    </lineage>
</organism>
<protein>
    <submittedName>
        <fullName evidence="1">Uncharacterized protein</fullName>
    </submittedName>
</protein>
<proteinExistence type="predicted"/>
<gene>
    <name evidence="1" type="ORF">Q604_UNBC07020G0009</name>
</gene>
<sequence length="43" mass="4939">MKELGWSYNDVANADFYHLIEILETNDTNSNQVVNGYEFIASL</sequence>